<evidence type="ECO:0000313" key="5">
    <source>
        <dbReference type="EMBL" id="QNI32384.1"/>
    </source>
</evidence>
<dbReference type="PANTHER" id="PTHR22604">
    <property type="entry name" value="OXIDOREDUCTASES"/>
    <property type="match status" value="1"/>
</dbReference>
<keyword evidence="6" id="KW-1185">Reference proteome</keyword>
<evidence type="ECO:0000256" key="1">
    <source>
        <dbReference type="ARBA" id="ARBA00010928"/>
    </source>
</evidence>
<accession>A0A7G8BIL4</accession>
<dbReference type="GO" id="GO:0016491">
    <property type="term" value="F:oxidoreductase activity"/>
    <property type="evidence" value="ECO:0007669"/>
    <property type="project" value="UniProtKB-KW"/>
</dbReference>
<dbReference type="InterPro" id="IPR050984">
    <property type="entry name" value="Gfo/Idh/MocA_domain"/>
</dbReference>
<name>A0A7G8BIL4_9BACT</name>
<dbReference type="Proteomes" id="UP000515312">
    <property type="component" value="Chromosome"/>
</dbReference>
<dbReference type="PRINTS" id="PR01775">
    <property type="entry name" value="GLFROXRDTASE"/>
</dbReference>
<dbReference type="SUPFAM" id="SSF51735">
    <property type="entry name" value="NAD(P)-binding Rossmann-fold domains"/>
    <property type="match status" value="1"/>
</dbReference>
<dbReference type="GO" id="GO:0000166">
    <property type="term" value="F:nucleotide binding"/>
    <property type="evidence" value="ECO:0007669"/>
    <property type="project" value="InterPro"/>
</dbReference>
<dbReference type="InterPro" id="IPR000683">
    <property type="entry name" value="Gfo/Idh/MocA-like_OxRdtase_N"/>
</dbReference>
<sequence>MNLNRRQFTTLAGATLLSSALPELHAQGDDHRIGYCIVGLGRISMDHFMPGVKMSSQSKITGIVSGHPDKARKMAAQYGVPDSSIYTYENCDQMRDNKTIDAVYIALPNNMHAEYSIRAAKAGKHVLCEKPMCTSVADAHSMIDACKQANVKLLIAYRCQYEPTNLRAISLIREGKLGTVQAIESANGFNISPGEWRLNKKMAGGGPLLDVGIYSLNACRYLTGEEPVEVKAYSTTIDHDGRFDQVEENTSWTMKFPSGIVASCNTSYGANMNGFYRVHGSKGVLNVESAFPYEGQHLTASFNDKTTLDEPNPAKDPSHFVRMADYFSNCIIKNEEPKTNGEEGLRDMEWISKIYESCGLSL</sequence>
<protein>
    <submittedName>
        <fullName evidence="5">Gfo/Idh/MocA family oxidoreductase</fullName>
    </submittedName>
</protein>
<evidence type="ECO:0000256" key="2">
    <source>
        <dbReference type="ARBA" id="ARBA00023002"/>
    </source>
</evidence>
<dbReference type="Pfam" id="PF22725">
    <property type="entry name" value="GFO_IDH_MocA_C3"/>
    <property type="match status" value="1"/>
</dbReference>
<dbReference type="InterPro" id="IPR006311">
    <property type="entry name" value="TAT_signal"/>
</dbReference>
<dbReference type="Gene3D" id="3.40.50.720">
    <property type="entry name" value="NAD(P)-binding Rossmann-like Domain"/>
    <property type="match status" value="1"/>
</dbReference>
<dbReference type="PANTHER" id="PTHR22604:SF105">
    <property type="entry name" value="TRANS-1,2-DIHYDROBENZENE-1,2-DIOL DEHYDROGENASE"/>
    <property type="match status" value="1"/>
</dbReference>
<dbReference type="InterPro" id="IPR036291">
    <property type="entry name" value="NAD(P)-bd_dom_sf"/>
</dbReference>
<dbReference type="SUPFAM" id="SSF55347">
    <property type="entry name" value="Glyceraldehyde-3-phosphate dehydrogenase-like, C-terminal domain"/>
    <property type="match status" value="1"/>
</dbReference>
<dbReference type="AlphaFoldDB" id="A0A7G8BIL4"/>
<evidence type="ECO:0000259" key="3">
    <source>
        <dbReference type="Pfam" id="PF01408"/>
    </source>
</evidence>
<dbReference type="RefSeq" id="WP_186743339.1">
    <property type="nucleotide sequence ID" value="NZ_CP060394.1"/>
</dbReference>
<organism evidence="5 6">
    <name type="scientific">Alloacidobacterium dinghuense</name>
    <dbReference type="NCBI Taxonomy" id="2763107"/>
    <lineage>
        <taxon>Bacteria</taxon>
        <taxon>Pseudomonadati</taxon>
        <taxon>Acidobacteriota</taxon>
        <taxon>Terriglobia</taxon>
        <taxon>Terriglobales</taxon>
        <taxon>Acidobacteriaceae</taxon>
        <taxon>Alloacidobacterium</taxon>
    </lineage>
</organism>
<proteinExistence type="inferred from homology"/>
<comment type="similarity">
    <text evidence="1">Belongs to the Gfo/Idh/MocA family.</text>
</comment>
<dbReference type="EMBL" id="CP060394">
    <property type="protein sequence ID" value="QNI32384.1"/>
    <property type="molecule type" value="Genomic_DNA"/>
</dbReference>
<reference evidence="5 6" key="1">
    <citation type="submission" date="2020-08" db="EMBL/GenBank/DDBJ databases">
        <title>Edaphobacter telluris sp. nov. and Acidobacterium dinghuensis sp. nov., two acidobacteria isolated from forest soil.</title>
        <authorList>
            <person name="Fu J."/>
            <person name="Qiu L."/>
        </authorList>
    </citation>
    <scope>NUCLEOTIDE SEQUENCE [LARGE SCALE GENOMIC DNA]</scope>
    <source>
        <strain evidence="5">4Y35</strain>
    </source>
</reference>
<feature type="domain" description="Gfo/Idh/MocA-like oxidoreductase N-terminal" evidence="3">
    <location>
        <begin position="34"/>
        <end position="156"/>
    </location>
</feature>
<feature type="domain" description="GFO/IDH/MocA-like oxidoreductase" evidence="4">
    <location>
        <begin position="167"/>
        <end position="285"/>
    </location>
</feature>
<dbReference type="Gene3D" id="3.30.360.10">
    <property type="entry name" value="Dihydrodipicolinate Reductase, domain 2"/>
    <property type="match status" value="1"/>
</dbReference>
<dbReference type="InterPro" id="IPR055170">
    <property type="entry name" value="GFO_IDH_MocA-like_dom"/>
</dbReference>
<dbReference type="KEGG" id="adin:H7849_25980"/>
<evidence type="ECO:0000259" key="4">
    <source>
        <dbReference type="Pfam" id="PF22725"/>
    </source>
</evidence>
<dbReference type="Pfam" id="PF01408">
    <property type="entry name" value="GFO_IDH_MocA"/>
    <property type="match status" value="1"/>
</dbReference>
<evidence type="ECO:0000313" key="6">
    <source>
        <dbReference type="Proteomes" id="UP000515312"/>
    </source>
</evidence>
<keyword evidence="2" id="KW-0560">Oxidoreductase</keyword>
<dbReference type="PROSITE" id="PS51318">
    <property type="entry name" value="TAT"/>
    <property type="match status" value="1"/>
</dbReference>
<gene>
    <name evidence="5" type="ORF">H7849_25980</name>
</gene>
<dbReference type="InterPro" id="IPR008354">
    <property type="entry name" value="Glc-Fru_OxRdtase_bac"/>
</dbReference>